<proteinExistence type="predicted"/>
<sequence>MNQEYFQKLAEHLFVRLDGEEILFCSLGGETSDFVRLTRNRIRQAGNVHSATLGLTLISGARQAEGSCDLAGDSGPDLLQAIRLLQALRNRIGHVPEDPYLHYSTEPSESLRRVEAELPPVEEALAELIGAADGLDLVGIWASGEIQEGLSSSIGHRHWHQSTSFNLDWSCHLESDKALKSGYGGFRWDPSVLRNKLGAMRDALHVMAQPAVTIAPGRYRAYLAPAAVQELMEMLAWGGFDLKSHRTQQTPLLKLIRGERHLDPRICIREESSRGLAPAFTSEGFLQPDSVTLIEEGRHAECLVDARSAKEYGESVNAAGESPESLALDAGDLPLADIPARLDTGLYIGNLWYCNWSDANDCRVTGMTRFGTFWIEKGEVQGPVKVMRFDDSLYHVLGDRLEGLTQDRELILSADTYDGRSTSSALLPGLLVSGIDLAL</sequence>
<dbReference type="Proteomes" id="UP001597337">
    <property type="component" value="Unassembled WGS sequence"/>
</dbReference>
<accession>A0ABW4YB07</accession>
<gene>
    <name evidence="2" type="ORF">ACFSJC_14575</name>
</gene>
<feature type="domain" description="Metalloprotease TldD/E C-terminal" evidence="1">
    <location>
        <begin position="216"/>
        <end position="437"/>
    </location>
</feature>
<dbReference type="RefSeq" id="WP_386027746.1">
    <property type="nucleotide sequence ID" value="NZ_JBHUHX010000040.1"/>
</dbReference>
<dbReference type="EMBL" id="JBHUHX010000040">
    <property type="protein sequence ID" value="MFD2113073.1"/>
    <property type="molecule type" value="Genomic_DNA"/>
</dbReference>
<protein>
    <submittedName>
        <fullName evidence="2">TldD/PmbA family protein</fullName>
    </submittedName>
</protein>
<dbReference type="Pfam" id="PF19289">
    <property type="entry name" value="PmbA_TldD_3rd"/>
    <property type="match status" value="1"/>
</dbReference>
<keyword evidence="3" id="KW-1185">Reference proteome</keyword>
<name>A0ABW4YB07_9GAMM</name>
<evidence type="ECO:0000313" key="3">
    <source>
        <dbReference type="Proteomes" id="UP001597337"/>
    </source>
</evidence>
<dbReference type="PANTHER" id="PTHR43666">
    <property type="entry name" value="TLDD PROTEIN"/>
    <property type="match status" value="1"/>
</dbReference>
<dbReference type="InterPro" id="IPR045569">
    <property type="entry name" value="Metalloprtase-TldD/E_C"/>
</dbReference>
<comment type="caution">
    <text evidence="2">The sequence shown here is derived from an EMBL/GenBank/DDBJ whole genome shotgun (WGS) entry which is preliminary data.</text>
</comment>
<dbReference type="PANTHER" id="PTHR43666:SF1">
    <property type="entry name" value="CONSERVED PROTEIN"/>
    <property type="match status" value="1"/>
</dbReference>
<dbReference type="SUPFAM" id="SSF111283">
    <property type="entry name" value="Putative modulator of DNA gyrase, PmbA/TldD"/>
    <property type="match status" value="1"/>
</dbReference>
<evidence type="ECO:0000313" key="2">
    <source>
        <dbReference type="EMBL" id="MFD2113073.1"/>
    </source>
</evidence>
<organism evidence="2 3">
    <name type="scientific">Thiorhodococcus fuscus</name>
    <dbReference type="NCBI Taxonomy" id="527200"/>
    <lineage>
        <taxon>Bacteria</taxon>
        <taxon>Pseudomonadati</taxon>
        <taxon>Pseudomonadota</taxon>
        <taxon>Gammaproteobacteria</taxon>
        <taxon>Chromatiales</taxon>
        <taxon>Chromatiaceae</taxon>
        <taxon>Thiorhodococcus</taxon>
    </lineage>
</organism>
<dbReference type="InterPro" id="IPR036059">
    <property type="entry name" value="TldD/PmbA_sf"/>
</dbReference>
<evidence type="ECO:0000259" key="1">
    <source>
        <dbReference type="Pfam" id="PF19289"/>
    </source>
</evidence>
<reference evidence="3" key="1">
    <citation type="journal article" date="2019" name="Int. J. Syst. Evol. Microbiol.">
        <title>The Global Catalogue of Microorganisms (GCM) 10K type strain sequencing project: providing services to taxonomists for standard genome sequencing and annotation.</title>
        <authorList>
            <consortium name="The Broad Institute Genomics Platform"/>
            <consortium name="The Broad Institute Genome Sequencing Center for Infectious Disease"/>
            <person name="Wu L."/>
            <person name="Ma J."/>
        </authorList>
    </citation>
    <scope>NUCLEOTIDE SEQUENCE [LARGE SCALE GENOMIC DNA]</scope>
    <source>
        <strain evidence="3">KACC 12597</strain>
    </source>
</reference>